<dbReference type="PANTHER" id="PTHR45528">
    <property type="entry name" value="SENSOR HISTIDINE KINASE CPXA"/>
    <property type="match status" value="1"/>
</dbReference>
<gene>
    <name evidence="15" type="ORF">GXP67_18000</name>
</gene>
<dbReference type="KEGG" id="rhoz:GXP67_18000"/>
<proteinExistence type="predicted"/>
<organism evidence="15 16">
    <name type="scientific">Rhodocytophaga rosea</name>
    <dbReference type="NCBI Taxonomy" id="2704465"/>
    <lineage>
        <taxon>Bacteria</taxon>
        <taxon>Pseudomonadati</taxon>
        <taxon>Bacteroidota</taxon>
        <taxon>Cytophagia</taxon>
        <taxon>Cytophagales</taxon>
        <taxon>Rhodocytophagaceae</taxon>
        <taxon>Rhodocytophaga</taxon>
    </lineage>
</organism>
<evidence type="ECO:0000256" key="9">
    <source>
        <dbReference type="ARBA" id="ARBA00022840"/>
    </source>
</evidence>
<dbReference type="AlphaFoldDB" id="A0A6C0GKB4"/>
<evidence type="ECO:0000256" key="11">
    <source>
        <dbReference type="ARBA" id="ARBA00023136"/>
    </source>
</evidence>
<dbReference type="Gene3D" id="6.10.340.10">
    <property type="match status" value="1"/>
</dbReference>
<keyword evidence="13" id="KW-1133">Transmembrane helix</keyword>
<feature type="transmembrane region" description="Helical" evidence="13">
    <location>
        <begin position="12"/>
        <end position="33"/>
    </location>
</feature>
<keyword evidence="5" id="KW-0597">Phosphoprotein</keyword>
<dbReference type="RefSeq" id="WP_162444412.1">
    <property type="nucleotide sequence ID" value="NZ_CP048222.1"/>
</dbReference>
<evidence type="ECO:0000256" key="5">
    <source>
        <dbReference type="ARBA" id="ARBA00022553"/>
    </source>
</evidence>
<dbReference type="Gene3D" id="3.30.450.20">
    <property type="entry name" value="PAS domain"/>
    <property type="match status" value="1"/>
</dbReference>
<dbReference type="EMBL" id="CP048222">
    <property type="protein sequence ID" value="QHT68399.1"/>
    <property type="molecule type" value="Genomic_DNA"/>
</dbReference>
<protein>
    <recommendedName>
        <fullName evidence="3">histidine kinase</fullName>
        <ecNumber evidence="3">2.7.13.3</ecNumber>
    </recommendedName>
</protein>
<dbReference type="PROSITE" id="PS50885">
    <property type="entry name" value="HAMP"/>
    <property type="match status" value="1"/>
</dbReference>
<dbReference type="Gene3D" id="3.30.450.40">
    <property type="match status" value="1"/>
</dbReference>
<dbReference type="PANTHER" id="PTHR45528:SF1">
    <property type="entry name" value="SENSOR HISTIDINE KINASE CPXA"/>
    <property type="match status" value="1"/>
</dbReference>
<evidence type="ECO:0000256" key="13">
    <source>
        <dbReference type="SAM" id="Phobius"/>
    </source>
</evidence>
<reference evidence="15 16" key="1">
    <citation type="submission" date="2020-01" db="EMBL/GenBank/DDBJ databases">
        <authorList>
            <person name="Kim M.K."/>
        </authorList>
    </citation>
    <scope>NUCLEOTIDE SEQUENCE [LARGE SCALE GENOMIC DNA]</scope>
    <source>
        <strain evidence="15 16">172606-1</strain>
    </source>
</reference>
<feature type="domain" description="HAMP" evidence="14">
    <location>
        <begin position="334"/>
        <end position="387"/>
    </location>
</feature>
<dbReference type="InterPro" id="IPR003660">
    <property type="entry name" value="HAMP_dom"/>
</dbReference>
<keyword evidence="13" id="KW-0812">Transmembrane</keyword>
<evidence type="ECO:0000256" key="2">
    <source>
        <dbReference type="ARBA" id="ARBA00004651"/>
    </source>
</evidence>
<keyword evidence="12" id="KW-0175">Coiled coil</keyword>
<evidence type="ECO:0000256" key="8">
    <source>
        <dbReference type="ARBA" id="ARBA00022777"/>
    </source>
</evidence>
<evidence type="ECO:0000256" key="12">
    <source>
        <dbReference type="SAM" id="Coils"/>
    </source>
</evidence>
<keyword evidence="9" id="KW-0067">ATP-binding</keyword>
<evidence type="ECO:0000313" key="16">
    <source>
        <dbReference type="Proteomes" id="UP000480178"/>
    </source>
</evidence>
<evidence type="ECO:0000256" key="4">
    <source>
        <dbReference type="ARBA" id="ARBA00022475"/>
    </source>
</evidence>
<dbReference type="InterPro" id="IPR050398">
    <property type="entry name" value="HssS/ArlS-like"/>
</dbReference>
<keyword evidence="6" id="KW-0808">Transferase</keyword>
<dbReference type="Proteomes" id="UP000480178">
    <property type="component" value="Chromosome"/>
</dbReference>
<dbReference type="GO" id="GO:0005886">
    <property type="term" value="C:plasma membrane"/>
    <property type="evidence" value="ECO:0007669"/>
    <property type="project" value="UniProtKB-SubCell"/>
</dbReference>
<dbReference type="GO" id="GO:0000155">
    <property type="term" value="F:phosphorelay sensor kinase activity"/>
    <property type="evidence" value="ECO:0007669"/>
    <property type="project" value="TreeGrafter"/>
</dbReference>
<comment type="subcellular location">
    <subcellularLocation>
        <location evidence="2">Cell membrane</location>
        <topology evidence="2">Multi-pass membrane protein</topology>
    </subcellularLocation>
</comment>
<dbReference type="SUPFAM" id="SSF55781">
    <property type="entry name" value="GAF domain-like"/>
    <property type="match status" value="1"/>
</dbReference>
<keyword evidence="4" id="KW-1003">Cell membrane</keyword>
<sequence>MKLTNLSLATKIKLAFLVVPVALIIVITVYSGFNLISQQNELKRSTATQVSESVIEKVDRNFYERFGDVQAYAFNRLAVETALTDSISGQAQTFINTMTAYYVLYDLMMIVGKDGKVIATNTTDKNGYKLQTEFLTGKDFSSSEWFKICTSPKGPEGGAWYSDFEANPFVGQIHGSKGWGMAYAAPIRDDLGNAIGVWYNFASWKEVTQGIRQEALQALKKSEPGAEIFLLDDKSRIIDASDENLVLKSKLEASALQQENFTLISEGNTLQGKDFTHGHAASAGAYTYKGKNWSCVTIIPKAAISLANFFTTELLLIDFLFLGIAFLVATTISGNLVRQIYHLRDIINKLSTGDLSNFEGGQAGKDELAQMALSVEVLAKGLQQTSTFAEEVGKGNFEASFTPLSEKDTLGNSLIKMSNNLKLAAEEDKRRNWSTEGLARFSEIMRNTNDLTLLSEALVSNLVKYLKASHGSLFIVNNTQPQAIQLDLAACYAYDRKKFISKSILPGEGLLGEAYLEKASIYKTKLPKNYIKIASGMGDGDPACLLIVPLKINEKVEGLIEIASFTVLEPYQIIFVEKLAENIAASIATVKINQVTRKLLEESQQQAEQMRAQEEEMRQNMEELIATQEEMHRKENDYLQMIERYKQKTEAEE</sequence>
<evidence type="ECO:0000256" key="10">
    <source>
        <dbReference type="ARBA" id="ARBA00023012"/>
    </source>
</evidence>
<evidence type="ECO:0000259" key="14">
    <source>
        <dbReference type="PROSITE" id="PS50885"/>
    </source>
</evidence>
<keyword evidence="8" id="KW-0418">Kinase</keyword>
<evidence type="ECO:0000256" key="3">
    <source>
        <dbReference type="ARBA" id="ARBA00012438"/>
    </source>
</evidence>
<keyword evidence="7" id="KW-0547">Nucleotide-binding</keyword>
<dbReference type="Pfam" id="PF13185">
    <property type="entry name" value="GAF_2"/>
    <property type="match status" value="1"/>
</dbReference>
<dbReference type="InterPro" id="IPR029016">
    <property type="entry name" value="GAF-like_dom_sf"/>
</dbReference>
<keyword evidence="16" id="KW-1185">Reference proteome</keyword>
<feature type="coiled-coil region" evidence="12">
    <location>
        <begin position="593"/>
        <end position="637"/>
    </location>
</feature>
<name>A0A6C0GKB4_9BACT</name>
<keyword evidence="10" id="KW-0902">Two-component regulatory system</keyword>
<evidence type="ECO:0000313" key="15">
    <source>
        <dbReference type="EMBL" id="QHT68399.1"/>
    </source>
</evidence>
<feature type="transmembrane region" description="Helical" evidence="13">
    <location>
        <begin position="314"/>
        <end position="337"/>
    </location>
</feature>
<dbReference type="EC" id="2.7.13.3" evidence="3"/>
<evidence type="ECO:0000256" key="7">
    <source>
        <dbReference type="ARBA" id="ARBA00022741"/>
    </source>
</evidence>
<evidence type="ECO:0000256" key="6">
    <source>
        <dbReference type="ARBA" id="ARBA00022679"/>
    </source>
</evidence>
<dbReference type="GO" id="GO:0005524">
    <property type="term" value="F:ATP binding"/>
    <property type="evidence" value="ECO:0007669"/>
    <property type="project" value="UniProtKB-KW"/>
</dbReference>
<keyword evidence="11 13" id="KW-0472">Membrane</keyword>
<accession>A0A6C0GKB4</accession>
<comment type="catalytic activity">
    <reaction evidence="1">
        <text>ATP + protein L-histidine = ADP + protein N-phospho-L-histidine.</text>
        <dbReference type="EC" id="2.7.13.3"/>
    </reaction>
</comment>
<dbReference type="InterPro" id="IPR003018">
    <property type="entry name" value="GAF"/>
</dbReference>
<evidence type="ECO:0000256" key="1">
    <source>
        <dbReference type="ARBA" id="ARBA00000085"/>
    </source>
</evidence>